<evidence type="ECO:0000259" key="11">
    <source>
        <dbReference type="Pfam" id="PF02852"/>
    </source>
</evidence>
<comment type="caution">
    <text evidence="13">The sequence shown here is derived from an EMBL/GenBank/DDBJ whole genome shotgun (WGS) entry which is preliminary data.</text>
</comment>
<keyword evidence="9" id="KW-1015">Disulfide bond</keyword>
<dbReference type="GO" id="GO:0004148">
    <property type="term" value="F:dihydrolipoyl dehydrogenase (NADH) activity"/>
    <property type="evidence" value="ECO:0007669"/>
    <property type="project" value="UniProtKB-EC"/>
</dbReference>
<comment type="cofactor">
    <cofactor evidence="1">
        <name>FAD</name>
        <dbReference type="ChEBI" id="CHEBI:57692"/>
    </cofactor>
</comment>
<dbReference type="AlphaFoldDB" id="A0A645A633"/>
<dbReference type="InterPro" id="IPR036188">
    <property type="entry name" value="FAD/NAD-bd_sf"/>
</dbReference>
<dbReference type="SUPFAM" id="SSF51905">
    <property type="entry name" value="FAD/NAD(P)-binding domain"/>
    <property type="match status" value="1"/>
</dbReference>
<dbReference type="SUPFAM" id="SSF55424">
    <property type="entry name" value="FAD/NAD-linked reductases, dimerisation (C-terminal) domain"/>
    <property type="match status" value="1"/>
</dbReference>
<evidence type="ECO:0000256" key="5">
    <source>
        <dbReference type="ARBA" id="ARBA00022630"/>
    </source>
</evidence>
<evidence type="ECO:0000256" key="10">
    <source>
        <dbReference type="ARBA" id="ARBA00023284"/>
    </source>
</evidence>
<dbReference type="FunFam" id="3.30.390.30:FF:000001">
    <property type="entry name" value="Dihydrolipoyl dehydrogenase"/>
    <property type="match status" value="1"/>
</dbReference>
<organism evidence="13">
    <name type="scientific">bioreactor metagenome</name>
    <dbReference type="NCBI Taxonomy" id="1076179"/>
    <lineage>
        <taxon>unclassified sequences</taxon>
        <taxon>metagenomes</taxon>
        <taxon>ecological metagenomes</taxon>
    </lineage>
</organism>
<dbReference type="InterPro" id="IPR050151">
    <property type="entry name" value="Class-I_Pyr_Nuc-Dis_Oxidored"/>
</dbReference>
<sequence length="466" mass="48257">MSHADVDIAVIGGGPGGYVAAIRAAQLGARVALVESDALGGICLNWGCIPTKALLHAAEAWRDLQSIESLGLKVQGAGFDFAEVMKRSRAVAGKLSQGVRGLLTKNGVRLVAGRGRLLGEGRVQVTAGDGSVSTLRARDVVLATGARPRALNGIHADGKRVWTSREALSATQLPRTLLIVGAGAIGMEFASFFRSFGTQVTVLEALDDVLPQEDAEVSAAVARSYRAQGVQIRTGARLKTLTTSVDGIVATVQEPAGDSTLRADAILIAVGVVGNVEDLGLETTQVRVDGARIEADAFGRTADLHVHAIGDVTGAPWLAHRAMHQGVACVERIMGLAGGHALRAHDVPGCTYGHPQTASIGLTERAARQQGLNIKVGHFPLVGNGKAVALGDTDGFIKTVVDADTGEILGAHLVGPGVTELIGAFSVARTLEGTDEALLEAVWPHPTLSESLHEAVLAASSRALHI</sequence>
<comment type="similarity">
    <text evidence="3">Belongs to the class-I pyridine nucleotide-disulfide oxidoreductase family.</text>
</comment>
<keyword evidence="8" id="KW-0520">NAD</keyword>
<dbReference type="Pfam" id="PF02852">
    <property type="entry name" value="Pyr_redox_dim"/>
    <property type="match status" value="1"/>
</dbReference>
<keyword evidence="5" id="KW-0285">Flavoprotein</keyword>
<gene>
    <name evidence="13" type="primary">lpd3_1</name>
    <name evidence="13" type="ORF">SDC9_94435</name>
</gene>
<dbReference type="GO" id="GO:0050660">
    <property type="term" value="F:flavin adenine dinucleotide binding"/>
    <property type="evidence" value="ECO:0007669"/>
    <property type="project" value="InterPro"/>
</dbReference>
<evidence type="ECO:0000313" key="13">
    <source>
        <dbReference type="EMBL" id="MPM47721.1"/>
    </source>
</evidence>
<dbReference type="InterPro" id="IPR006258">
    <property type="entry name" value="Lipoamide_DH"/>
</dbReference>
<dbReference type="PRINTS" id="PR00411">
    <property type="entry name" value="PNDRDTASEI"/>
</dbReference>
<dbReference type="InterPro" id="IPR004099">
    <property type="entry name" value="Pyr_nucl-diS_OxRdtase_dimer"/>
</dbReference>
<evidence type="ECO:0000256" key="8">
    <source>
        <dbReference type="ARBA" id="ARBA00023027"/>
    </source>
</evidence>
<evidence type="ECO:0000256" key="3">
    <source>
        <dbReference type="ARBA" id="ARBA00007532"/>
    </source>
</evidence>
<evidence type="ECO:0000256" key="2">
    <source>
        <dbReference type="ARBA" id="ARBA00004496"/>
    </source>
</evidence>
<comment type="subcellular location">
    <subcellularLocation>
        <location evidence="2">Cytoplasm</location>
    </subcellularLocation>
</comment>
<name>A0A645A633_9ZZZZ</name>
<dbReference type="PANTHER" id="PTHR22912:SF217">
    <property type="entry name" value="DIHYDROLIPOYL DEHYDROGENASE"/>
    <property type="match status" value="1"/>
</dbReference>
<evidence type="ECO:0000256" key="4">
    <source>
        <dbReference type="ARBA" id="ARBA00022490"/>
    </source>
</evidence>
<feature type="domain" description="FAD/NAD(P)-binding" evidence="12">
    <location>
        <begin position="7"/>
        <end position="326"/>
    </location>
</feature>
<dbReference type="PRINTS" id="PR00368">
    <property type="entry name" value="FADPNR"/>
</dbReference>
<keyword evidence="10" id="KW-0676">Redox-active center</keyword>
<dbReference type="InterPro" id="IPR016156">
    <property type="entry name" value="FAD/NAD-linked_Rdtase_dimer_sf"/>
</dbReference>
<keyword evidence="4" id="KW-0963">Cytoplasm</keyword>
<evidence type="ECO:0000256" key="1">
    <source>
        <dbReference type="ARBA" id="ARBA00001974"/>
    </source>
</evidence>
<evidence type="ECO:0000256" key="9">
    <source>
        <dbReference type="ARBA" id="ARBA00023157"/>
    </source>
</evidence>
<dbReference type="Pfam" id="PF07992">
    <property type="entry name" value="Pyr_redox_2"/>
    <property type="match status" value="1"/>
</dbReference>
<reference evidence="13" key="1">
    <citation type="submission" date="2019-08" db="EMBL/GenBank/DDBJ databases">
        <authorList>
            <person name="Kucharzyk K."/>
            <person name="Murdoch R.W."/>
            <person name="Higgins S."/>
            <person name="Loffler F."/>
        </authorList>
    </citation>
    <scope>NUCLEOTIDE SEQUENCE</scope>
</reference>
<dbReference type="GO" id="GO:0005737">
    <property type="term" value="C:cytoplasm"/>
    <property type="evidence" value="ECO:0007669"/>
    <property type="project" value="UniProtKB-SubCell"/>
</dbReference>
<dbReference type="PIRSF" id="PIRSF000350">
    <property type="entry name" value="Mercury_reductase_MerA"/>
    <property type="match status" value="1"/>
</dbReference>
<dbReference type="Gene3D" id="3.30.390.30">
    <property type="match status" value="1"/>
</dbReference>
<dbReference type="Gene3D" id="3.50.50.60">
    <property type="entry name" value="FAD/NAD(P)-binding domain"/>
    <property type="match status" value="2"/>
</dbReference>
<protein>
    <submittedName>
        <fullName evidence="13">Dihydrolipoyl dehydrogenase 3</fullName>
        <ecNumber evidence="13">1.8.1.4</ecNumber>
    </submittedName>
</protein>
<evidence type="ECO:0000256" key="6">
    <source>
        <dbReference type="ARBA" id="ARBA00022827"/>
    </source>
</evidence>
<dbReference type="PROSITE" id="PS00076">
    <property type="entry name" value="PYRIDINE_REDOX_1"/>
    <property type="match status" value="1"/>
</dbReference>
<evidence type="ECO:0000259" key="12">
    <source>
        <dbReference type="Pfam" id="PF07992"/>
    </source>
</evidence>
<proteinExistence type="inferred from homology"/>
<evidence type="ECO:0000256" key="7">
    <source>
        <dbReference type="ARBA" id="ARBA00023002"/>
    </source>
</evidence>
<accession>A0A645A633</accession>
<dbReference type="InterPro" id="IPR012999">
    <property type="entry name" value="Pyr_OxRdtase_I_AS"/>
</dbReference>
<dbReference type="NCBIfam" id="TIGR01350">
    <property type="entry name" value="lipoamide_DH"/>
    <property type="match status" value="1"/>
</dbReference>
<feature type="domain" description="Pyridine nucleotide-disulphide oxidoreductase dimerisation" evidence="11">
    <location>
        <begin position="347"/>
        <end position="455"/>
    </location>
</feature>
<dbReference type="InterPro" id="IPR023753">
    <property type="entry name" value="FAD/NAD-binding_dom"/>
</dbReference>
<dbReference type="GO" id="GO:0006103">
    <property type="term" value="P:2-oxoglutarate metabolic process"/>
    <property type="evidence" value="ECO:0007669"/>
    <property type="project" value="TreeGrafter"/>
</dbReference>
<keyword evidence="6" id="KW-0274">FAD</keyword>
<dbReference type="PANTHER" id="PTHR22912">
    <property type="entry name" value="DISULFIDE OXIDOREDUCTASE"/>
    <property type="match status" value="1"/>
</dbReference>
<dbReference type="EMBL" id="VSSQ01011789">
    <property type="protein sequence ID" value="MPM47721.1"/>
    <property type="molecule type" value="Genomic_DNA"/>
</dbReference>
<dbReference type="EC" id="1.8.1.4" evidence="13"/>
<keyword evidence="7 13" id="KW-0560">Oxidoreductase</keyword>
<dbReference type="InterPro" id="IPR001100">
    <property type="entry name" value="Pyr_nuc-diS_OxRdtase"/>
</dbReference>